<protein>
    <submittedName>
        <fullName evidence="1">Uncharacterized protein</fullName>
    </submittedName>
</protein>
<organism evidence="1 2">
    <name type="scientific">Strigamia maritima</name>
    <name type="common">European centipede</name>
    <name type="synonym">Geophilus maritimus</name>
    <dbReference type="NCBI Taxonomy" id="126957"/>
    <lineage>
        <taxon>Eukaryota</taxon>
        <taxon>Metazoa</taxon>
        <taxon>Ecdysozoa</taxon>
        <taxon>Arthropoda</taxon>
        <taxon>Myriapoda</taxon>
        <taxon>Chilopoda</taxon>
        <taxon>Pleurostigmophora</taxon>
        <taxon>Geophilomorpha</taxon>
        <taxon>Linotaeniidae</taxon>
        <taxon>Strigamia</taxon>
    </lineage>
</organism>
<dbReference type="AlphaFoldDB" id="T1IT79"/>
<evidence type="ECO:0000313" key="2">
    <source>
        <dbReference type="Proteomes" id="UP000014500"/>
    </source>
</evidence>
<dbReference type="EnsemblMetazoa" id="SMAR004323-RA">
    <property type="protein sequence ID" value="SMAR004323-PA"/>
    <property type="gene ID" value="SMAR004323"/>
</dbReference>
<reference evidence="2" key="1">
    <citation type="submission" date="2011-05" db="EMBL/GenBank/DDBJ databases">
        <authorList>
            <person name="Richards S.R."/>
            <person name="Qu J."/>
            <person name="Jiang H."/>
            <person name="Jhangiani S.N."/>
            <person name="Agravi P."/>
            <person name="Goodspeed R."/>
            <person name="Gross S."/>
            <person name="Mandapat C."/>
            <person name="Jackson L."/>
            <person name="Mathew T."/>
            <person name="Pu L."/>
            <person name="Thornton R."/>
            <person name="Saada N."/>
            <person name="Wilczek-Boney K.B."/>
            <person name="Lee S."/>
            <person name="Kovar C."/>
            <person name="Wu Y."/>
            <person name="Scherer S.E."/>
            <person name="Worley K.C."/>
            <person name="Muzny D.M."/>
            <person name="Gibbs R."/>
        </authorList>
    </citation>
    <scope>NUCLEOTIDE SEQUENCE</scope>
    <source>
        <strain evidence="2">Brora</strain>
    </source>
</reference>
<reference evidence="1" key="2">
    <citation type="submission" date="2015-02" db="UniProtKB">
        <authorList>
            <consortium name="EnsemblMetazoa"/>
        </authorList>
    </citation>
    <scope>IDENTIFICATION</scope>
</reference>
<evidence type="ECO:0000313" key="1">
    <source>
        <dbReference type="EnsemblMetazoa" id="SMAR004323-PA"/>
    </source>
</evidence>
<dbReference type="Proteomes" id="UP000014500">
    <property type="component" value="Unassembled WGS sequence"/>
</dbReference>
<dbReference type="HOGENOM" id="CLU_1860317_0_0_1"/>
<keyword evidence="2" id="KW-1185">Reference proteome</keyword>
<dbReference type="EMBL" id="JH431471">
    <property type="status" value="NOT_ANNOTATED_CDS"/>
    <property type="molecule type" value="Genomic_DNA"/>
</dbReference>
<name>T1IT79_STRMM</name>
<accession>T1IT79</accession>
<proteinExistence type="predicted"/>
<sequence length="138" mass="16399">MSNEKYKILISDDVKNEIKNMRAPVRRKRRTRIPEDMLNPDNGKILFSNMPNWLLKFIFLRSNLRTPLLFAVLNYHVDLPAILMKQFKYLTQRKIMAKIFKDIRTHVKELRHFARKCNIHETEFPDSVSTASVDKALI</sequence>